<name>A0A1N7IW29_9GAMM</name>
<protein>
    <submittedName>
        <fullName evidence="1">Uncharacterized protein</fullName>
    </submittedName>
</protein>
<proteinExistence type="predicted"/>
<dbReference type="EMBL" id="FTOE01000001">
    <property type="protein sequence ID" value="SIS41280.1"/>
    <property type="molecule type" value="Genomic_DNA"/>
</dbReference>
<evidence type="ECO:0000313" key="1">
    <source>
        <dbReference type="EMBL" id="SIS41280.1"/>
    </source>
</evidence>
<evidence type="ECO:0000313" key="2">
    <source>
        <dbReference type="Proteomes" id="UP000185999"/>
    </source>
</evidence>
<organism evidence="1 2">
    <name type="scientific">Neptunomonas antarctica</name>
    <dbReference type="NCBI Taxonomy" id="619304"/>
    <lineage>
        <taxon>Bacteria</taxon>
        <taxon>Pseudomonadati</taxon>
        <taxon>Pseudomonadota</taxon>
        <taxon>Gammaproteobacteria</taxon>
        <taxon>Oceanospirillales</taxon>
        <taxon>Oceanospirillaceae</taxon>
        <taxon>Neptunomonas</taxon>
    </lineage>
</organism>
<sequence>MMELGAAESGKAVLIKWSDKKVKLREANLPDFYNFKAELL</sequence>
<keyword evidence="2" id="KW-1185">Reference proteome</keyword>
<dbReference type="Proteomes" id="UP000185999">
    <property type="component" value="Unassembled WGS sequence"/>
</dbReference>
<gene>
    <name evidence="1" type="ORF">SAMN05421760_101216</name>
</gene>
<accession>A0A1N7IW29</accession>
<dbReference type="AlphaFoldDB" id="A0A1N7IW29"/>
<reference evidence="2" key="1">
    <citation type="submission" date="2017-01" db="EMBL/GenBank/DDBJ databases">
        <authorList>
            <person name="Varghese N."/>
            <person name="Submissions S."/>
        </authorList>
    </citation>
    <scope>NUCLEOTIDE SEQUENCE [LARGE SCALE GENOMIC DNA]</scope>
    <source>
        <strain evidence="2">DSM 22306</strain>
    </source>
</reference>